<dbReference type="InterPro" id="IPR036890">
    <property type="entry name" value="HATPase_C_sf"/>
</dbReference>
<keyword evidence="4" id="KW-0472">Membrane</keyword>
<feature type="transmembrane region" description="Helical" evidence="4">
    <location>
        <begin position="734"/>
        <end position="759"/>
    </location>
</feature>
<keyword evidence="6" id="KW-0547">Nucleotide-binding</keyword>
<name>A0ABT8CC80_9BACT</name>
<gene>
    <name evidence="6" type="ORF">QWZ15_16410</name>
</gene>
<evidence type="ECO:0000256" key="2">
    <source>
        <dbReference type="ARBA" id="ARBA00012438"/>
    </source>
</evidence>
<dbReference type="InterPro" id="IPR036097">
    <property type="entry name" value="HisK_dim/P_sf"/>
</dbReference>
<dbReference type="SUPFAM" id="SSF55874">
    <property type="entry name" value="ATPase domain of HSP90 chaperone/DNA topoisomerase II/histidine kinase"/>
    <property type="match status" value="1"/>
</dbReference>
<dbReference type="SUPFAM" id="SSF55785">
    <property type="entry name" value="PYP-like sensor domain (PAS domain)"/>
    <property type="match status" value="1"/>
</dbReference>
<dbReference type="SUPFAM" id="SSF63829">
    <property type="entry name" value="Calcium-dependent phosphotriesterase"/>
    <property type="match status" value="1"/>
</dbReference>
<evidence type="ECO:0000259" key="5">
    <source>
        <dbReference type="PROSITE" id="PS50109"/>
    </source>
</evidence>
<dbReference type="Pfam" id="PF07495">
    <property type="entry name" value="Y_Y_Y"/>
    <property type="match status" value="1"/>
</dbReference>
<comment type="caution">
    <text evidence="6">The sequence shown here is derived from an EMBL/GenBank/DDBJ whole genome shotgun (WGS) entry which is preliminary data.</text>
</comment>
<dbReference type="InterPro" id="IPR013783">
    <property type="entry name" value="Ig-like_fold"/>
</dbReference>
<sequence length="1143" mass="130479">MNKFFPFVFLLLSHHWVLGQTFKFNKQIRGFGETPKQIYSIAQDQKGFIWVSTNQGVKFSDGIVSEFLPDSIRNAFSSEQKIWVDEDGRVWVYQQSGNPMVYHYTMKSWEKPEKLLDPVDTTAFYGSMHFFTLGREEDRQVFMVLRNQIIYQKKPREDPRVLNTEGLGDFYSHFVSASDTLFLFENGVYRLKNNLLRSEERMAFWSEGEPLVKMAYLPHDQSYYFLTRNNLYNGKTPYVLSDTVYQLSPGLPIGTKDRFDLFVKNEKVYFFYNSHLIQLNVETRRRFVLSAYDDLRIKTINTAMVDREGIIWIGTFRGMANLASTRFQNFDGRTGVPSPDISAAIMYDRQKYLVGFENGIQAWKGGNPVKTHVFSLNNSSFRRDRVLNFSIDVRGNVWFSAYDNGLGFFNAQTMEMKLFSLPDEQLVSYVWADGEELWVAGRGHIYRSKLPVSGASPSFIEPDIGLPVEEGIGFIRKLGRLKDGKWIVLVSGGAAPTEEVNVYPNLIKLQGYDYLENGDTLFVGTGNGYFTLQYDSLVPAPILGQRIQHPVYAILKDENGKIWLGTDSGVVLKEKDKLRVFTENTGLIGNDVARGALAQADRGRILIGTQNGVSVYYPEEDQEAIASPLVFMENVSVSDQEPLYTEFPDIPYRLNNITCTFSAVSFSNSPDLIVSYKLEGFHSEWQKLENPRTNKLYFNNLSPGNYRLALKASLAGFPESETVYSREFQIDHPFYLQFWFILLIIAFLIALGYGINTLYRQAKNQGMLRNTLNEKTLEIENREDRFRNVWNNSQDGLLLSVKGGRVIAANPNLCKMASVSEKEVQANGVAYLFADAEFYPNIREKIGKDLEKIDSKGLTLELEMPFRNGTKEIELFISRMKEDFGGKPLYLNVFRDISRKKAFEQGLKMAKVKAEEVSQLKSNIISNMSHEIRTPLNGILGSTEHLMQVRSEDNELLGHLEIIKESGERLLQTMTNILDLSEIESDRVNFVLENTNINDFISKILVKHKSTGIKKGILVTSKFLTKPFFANVERKYLEIIVNNIVGNSVKYSDKGMIQVQVEKRNRQLAIQVQDQGVGMSKEYLSKLFYPFEQESKGFNRKFEGSGIGLAISKHLVERLDGTIHIESEKGKGTLVNIFLPLDS</sequence>
<dbReference type="SMART" id="SM00388">
    <property type="entry name" value="HisKA"/>
    <property type="match status" value="1"/>
</dbReference>
<comment type="catalytic activity">
    <reaction evidence="1">
        <text>ATP + protein L-histidine = ADP + protein N-phospho-L-histidine.</text>
        <dbReference type="EC" id="2.7.13.3"/>
    </reaction>
</comment>
<evidence type="ECO:0000256" key="3">
    <source>
        <dbReference type="ARBA" id="ARBA00022553"/>
    </source>
</evidence>
<dbReference type="InterPro" id="IPR005467">
    <property type="entry name" value="His_kinase_dom"/>
</dbReference>
<proteinExistence type="predicted"/>
<dbReference type="InterPro" id="IPR011123">
    <property type="entry name" value="Y_Y_Y"/>
</dbReference>
<dbReference type="EMBL" id="JAUFQS010000026">
    <property type="protein sequence ID" value="MDN3689418.1"/>
    <property type="molecule type" value="Genomic_DNA"/>
</dbReference>
<reference evidence="7" key="1">
    <citation type="journal article" date="2019" name="Int. J. Syst. Evol. Microbiol.">
        <title>The Global Catalogue of Microorganisms (GCM) 10K type strain sequencing project: providing services to taxonomists for standard genome sequencing and annotation.</title>
        <authorList>
            <consortium name="The Broad Institute Genomics Platform"/>
            <consortium name="The Broad Institute Genome Sequencing Center for Infectious Disease"/>
            <person name="Wu L."/>
            <person name="Ma J."/>
        </authorList>
    </citation>
    <scope>NUCLEOTIDE SEQUENCE [LARGE SCALE GENOMIC DNA]</scope>
    <source>
        <strain evidence="7">CECT 7706</strain>
    </source>
</reference>
<dbReference type="Gene3D" id="3.30.450.20">
    <property type="entry name" value="PAS domain"/>
    <property type="match status" value="1"/>
</dbReference>
<dbReference type="CDD" id="cd00130">
    <property type="entry name" value="PAS"/>
    <property type="match status" value="1"/>
</dbReference>
<dbReference type="InterPro" id="IPR035965">
    <property type="entry name" value="PAS-like_dom_sf"/>
</dbReference>
<accession>A0ABT8CC80</accession>
<dbReference type="EC" id="2.7.13.3" evidence="2"/>
<evidence type="ECO:0000313" key="6">
    <source>
        <dbReference type="EMBL" id="MDN3689418.1"/>
    </source>
</evidence>
<dbReference type="Pfam" id="PF00512">
    <property type="entry name" value="HisKA"/>
    <property type="match status" value="1"/>
</dbReference>
<keyword evidence="4" id="KW-0812">Transmembrane</keyword>
<evidence type="ECO:0000256" key="1">
    <source>
        <dbReference type="ARBA" id="ARBA00000085"/>
    </source>
</evidence>
<dbReference type="Gene3D" id="1.10.287.130">
    <property type="match status" value="1"/>
</dbReference>
<dbReference type="Pfam" id="PF02518">
    <property type="entry name" value="HATPase_c"/>
    <property type="match status" value="1"/>
</dbReference>
<dbReference type="NCBIfam" id="TIGR00229">
    <property type="entry name" value="sensory_box"/>
    <property type="match status" value="1"/>
</dbReference>
<dbReference type="Gene3D" id="2.130.10.10">
    <property type="entry name" value="YVTN repeat-like/Quinoprotein amine dehydrogenase"/>
    <property type="match status" value="3"/>
</dbReference>
<keyword evidence="7" id="KW-1185">Reference proteome</keyword>
<dbReference type="RefSeq" id="WP_163386308.1">
    <property type="nucleotide sequence ID" value="NZ_JAUFQS010000026.1"/>
</dbReference>
<dbReference type="InterPro" id="IPR000014">
    <property type="entry name" value="PAS"/>
</dbReference>
<keyword evidence="6" id="KW-0067">ATP-binding</keyword>
<dbReference type="Gene3D" id="3.30.565.10">
    <property type="entry name" value="Histidine kinase-like ATPase, C-terminal domain"/>
    <property type="match status" value="1"/>
</dbReference>
<dbReference type="InterPro" id="IPR004358">
    <property type="entry name" value="Sig_transdc_His_kin-like_C"/>
</dbReference>
<dbReference type="PRINTS" id="PR00344">
    <property type="entry name" value="BCTRLSENSOR"/>
</dbReference>
<feature type="domain" description="Histidine kinase" evidence="5">
    <location>
        <begin position="927"/>
        <end position="1143"/>
    </location>
</feature>
<dbReference type="SUPFAM" id="SSF47384">
    <property type="entry name" value="Homodimeric domain of signal transducing histidine kinase"/>
    <property type="match status" value="1"/>
</dbReference>
<dbReference type="Gene3D" id="2.60.40.10">
    <property type="entry name" value="Immunoglobulins"/>
    <property type="match status" value="1"/>
</dbReference>
<keyword evidence="3" id="KW-0597">Phosphoprotein</keyword>
<protein>
    <recommendedName>
        <fullName evidence="2">histidine kinase</fullName>
        <ecNumber evidence="2">2.7.13.3</ecNumber>
    </recommendedName>
</protein>
<evidence type="ECO:0000256" key="4">
    <source>
        <dbReference type="SAM" id="Phobius"/>
    </source>
</evidence>
<keyword evidence="4" id="KW-1133">Transmembrane helix</keyword>
<dbReference type="PROSITE" id="PS50109">
    <property type="entry name" value="HIS_KIN"/>
    <property type="match status" value="1"/>
</dbReference>
<evidence type="ECO:0000313" key="7">
    <source>
        <dbReference type="Proteomes" id="UP001236663"/>
    </source>
</evidence>
<dbReference type="Proteomes" id="UP001236663">
    <property type="component" value="Unassembled WGS sequence"/>
</dbReference>
<dbReference type="PANTHER" id="PTHR43547:SF2">
    <property type="entry name" value="HYBRID SIGNAL TRANSDUCTION HISTIDINE KINASE C"/>
    <property type="match status" value="1"/>
</dbReference>
<dbReference type="Pfam" id="PF07494">
    <property type="entry name" value="Reg_prop"/>
    <property type="match status" value="2"/>
</dbReference>
<dbReference type="InterPro" id="IPR015943">
    <property type="entry name" value="WD40/YVTN_repeat-like_dom_sf"/>
</dbReference>
<dbReference type="CDD" id="cd00082">
    <property type="entry name" value="HisKA"/>
    <property type="match status" value="1"/>
</dbReference>
<organism evidence="6 7">
    <name type="scientific">Cyclobacterium jeungdonense</name>
    <dbReference type="NCBI Taxonomy" id="708087"/>
    <lineage>
        <taxon>Bacteria</taxon>
        <taxon>Pseudomonadati</taxon>
        <taxon>Bacteroidota</taxon>
        <taxon>Cytophagia</taxon>
        <taxon>Cytophagales</taxon>
        <taxon>Cyclobacteriaceae</taxon>
        <taxon>Cyclobacterium</taxon>
    </lineage>
</organism>
<dbReference type="InterPro" id="IPR003661">
    <property type="entry name" value="HisK_dim/P_dom"/>
</dbReference>
<dbReference type="SMART" id="SM00387">
    <property type="entry name" value="HATPase_c"/>
    <property type="match status" value="1"/>
</dbReference>
<dbReference type="Pfam" id="PF13426">
    <property type="entry name" value="PAS_9"/>
    <property type="match status" value="1"/>
</dbReference>
<dbReference type="PANTHER" id="PTHR43547">
    <property type="entry name" value="TWO-COMPONENT HISTIDINE KINASE"/>
    <property type="match status" value="1"/>
</dbReference>
<dbReference type="InterPro" id="IPR003594">
    <property type="entry name" value="HATPase_dom"/>
</dbReference>
<dbReference type="InterPro" id="IPR011110">
    <property type="entry name" value="Reg_prop"/>
</dbReference>
<dbReference type="GO" id="GO:0005524">
    <property type="term" value="F:ATP binding"/>
    <property type="evidence" value="ECO:0007669"/>
    <property type="project" value="UniProtKB-KW"/>
</dbReference>